<proteinExistence type="predicted"/>
<keyword evidence="2" id="KW-0732">Signal</keyword>
<feature type="compositionally biased region" description="Polar residues" evidence="1">
    <location>
        <begin position="137"/>
        <end position="155"/>
    </location>
</feature>
<name>A0A9P8MVS7_9HYPO</name>
<protein>
    <recommendedName>
        <fullName evidence="5">Infection structure specific protein</fullName>
    </recommendedName>
</protein>
<reference evidence="3" key="1">
    <citation type="submission" date="2021-09" db="EMBL/GenBank/DDBJ databases">
        <title>A high-quality genome of the endoparasitic fungus Hirsutella rhossiliensis with a comparison of Hirsutella genomes reveals transposable elements contributing to genome size variation.</title>
        <authorList>
            <person name="Lin R."/>
            <person name="Jiao Y."/>
            <person name="Sun X."/>
            <person name="Ling J."/>
            <person name="Xie B."/>
            <person name="Cheng X."/>
        </authorList>
    </citation>
    <scope>NUCLEOTIDE SEQUENCE</scope>
    <source>
        <strain evidence="3">HR02</strain>
    </source>
</reference>
<organism evidence="3 4">
    <name type="scientific">Hirsutella rhossiliensis</name>
    <dbReference type="NCBI Taxonomy" id="111463"/>
    <lineage>
        <taxon>Eukaryota</taxon>
        <taxon>Fungi</taxon>
        <taxon>Dikarya</taxon>
        <taxon>Ascomycota</taxon>
        <taxon>Pezizomycotina</taxon>
        <taxon>Sordariomycetes</taxon>
        <taxon>Hypocreomycetidae</taxon>
        <taxon>Hypocreales</taxon>
        <taxon>Ophiocordycipitaceae</taxon>
        <taxon>Hirsutella</taxon>
    </lineage>
</organism>
<evidence type="ECO:0000256" key="2">
    <source>
        <dbReference type="SAM" id="SignalP"/>
    </source>
</evidence>
<feature type="chain" id="PRO_5040513314" description="Infection structure specific protein" evidence="2">
    <location>
        <begin position="21"/>
        <end position="179"/>
    </location>
</feature>
<evidence type="ECO:0000313" key="3">
    <source>
        <dbReference type="EMBL" id="KAH0961151.1"/>
    </source>
</evidence>
<evidence type="ECO:0000256" key="1">
    <source>
        <dbReference type="SAM" id="MobiDB-lite"/>
    </source>
</evidence>
<comment type="caution">
    <text evidence="3">The sequence shown here is derived from an EMBL/GenBank/DDBJ whole genome shotgun (WGS) entry which is preliminary data.</text>
</comment>
<keyword evidence="4" id="KW-1185">Reference proteome</keyword>
<dbReference type="Proteomes" id="UP000824596">
    <property type="component" value="Unassembled WGS sequence"/>
</dbReference>
<dbReference type="GeneID" id="68357433"/>
<dbReference type="EMBL" id="JAIZPD010000009">
    <property type="protein sequence ID" value="KAH0961151.1"/>
    <property type="molecule type" value="Genomic_DNA"/>
</dbReference>
<gene>
    <name evidence="3" type="ORF">HRG_08304</name>
</gene>
<sequence>MQSRLAALLAALAAASSASAEVNYLAAMPAALNTPHALLPRQTGGASPTIPTECYSAIVSLFSSVPTPPPEVQSALEADLARKPPADLCSFTTPPNLSAQFSSYSSQLDSWSSRNANQLTACSNLPNINAFSACGSDRSSSTPAANAVSSSTRSGNAPARQNGMAAAAVVAFGLAVAIL</sequence>
<dbReference type="RefSeq" id="XP_044718664.1">
    <property type="nucleotide sequence ID" value="XM_044866775.1"/>
</dbReference>
<dbReference type="AlphaFoldDB" id="A0A9P8MVS7"/>
<accession>A0A9P8MVS7</accession>
<feature type="signal peptide" evidence="2">
    <location>
        <begin position="1"/>
        <end position="20"/>
    </location>
</feature>
<evidence type="ECO:0008006" key="5">
    <source>
        <dbReference type="Google" id="ProtNLM"/>
    </source>
</evidence>
<evidence type="ECO:0000313" key="4">
    <source>
        <dbReference type="Proteomes" id="UP000824596"/>
    </source>
</evidence>
<dbReference type="OrthoDB" id="3561078at2759"/>
<feature type="region of interest" description="Disordered" evidence="1">
    <location>
        <begin position="137"/>
        <end position="159"/>
    </location>
</feature>